<keyword evidence="1" id="KW-0812">Transmembrane</keyword>
<feature type="transmembrane region" description="Helical" evidence="1">
    <location>
        <begin position="285"/>
        <end position="307"/>
    </location>
</feature>
<feature type="transmembrane region" description="Helical" evidence="1">
    <location>
        <begin position="62"/>
        <end position="91"/>
    </location>
</feature>
<gene>
    <name evidence="2" type="ORF">C5Y93_09265</name>
</gene>
<accession>A0A2S8GP15</accession>
<feature type="transmembrane region" description="Helical" evidence="1">
    <location>
        <begin position="155"/>
        <end position="176"/>
    </location>
</feature>
<sequence length="330" mass="37186">MNEELMEEQSQVDPQAERFRLRGEALEAWYRQNAPGQTPEEWEADWKRKSAEQAKTIELFTWALFVLLTIVNFVYPFLSGAMVGVLGLWVVLGSGSPWLRVAGAAIVTFVLGFVQPDLMAFLVIIVTTTACLGYLASFVAAHLRRMPTRLLQFSLSDIAAFMFAMAAGMAMLRASGFTLERFESPEHALLFVVAALMYSLNVLFAACPILVPRRYRGYSWIVFAAVMTLIVMPIIEDQLLKMLHLSVEVWIPRRHDDPMRVSTNPEVVFQHFYFAIKVRPVGGQIGSLILSLHFWGALLVWLMIFMLERAGAFHDVDIAKLTQPAEGPLD</sequence>
<reference evidence="2 3" key="1">
    <citation type="submission" date="2018-02" db="EMBL/GenBank/DDBJ databases">
        <title>Comparative genomes isolates from brazilian mangrove.</title>
        <authorList>
            <person name="Araujo J.E."/>
            <person name="Taketani R.G."/>
            <person name="Silva M.C.P."/>
            <person name="Loureco M.V."/>
            <person name="Andreote F.D."/>
        </authorList>
    </citation>
    <scope>NUCLEOTIDE SEQUENCE [LARGE SCALE GENOMIC DNA]</scope>
    <source>
        <strain evidence="2 3">Nap-Phe MGV</strain>
    </source>
</reference>
<keyword evidence="1" id="KW-0472">Membrane</keyword>
<feature type="transmembrane region" description="Helical" evidence="1">
    <location>
        <begin position="120"/>
        <end position="143"/>
    </location>
</feature>
<feature type="transmembrane region" description="Helical" evidence="1">
    <location>
        <begin position="188"/>
        <end position="211"/>
    </location>
</feature>
<dbReference type="OrthoDB" id="9990447at2"/>
<dbReference type="RefSeq" id="WP_105335140.1">
    <property type="nucleotide sequence ID" value="NZ_PUHZ01000010.1"/>
</dbReference>
<evidence type="ECO:0000313" key="2">
    <source>
        <dbReference type="EMBL" id="PQO46169.1"/>
    </source>
</evidence>
<dbReference type="AlphaFoldDB" id="A0A2S8GP15"/>
<feature type="transmembrane region" description="Helical" evidence="1">
    <location>
        <begin position="218"/>
        <end position="235"/>
    </location>
</feature>
<organism evidence="2 3">
    <name type="scientific">Blastopirellula marina</name>
    <dbReference type="NCBI Taxonomy" id="124"/>
    <lineage>
        <taxon>Bacteria</taxon>
        <taxon>Pseudomonadati</taxon>
        <taxon>Planctomycetota</taxon>
        <taxon>Planctomycetia</taxon>
        <taxon>Pirellulales</taxon>
        <taxon>Pirellulaceae</taxon>
        <taxon>Blastopirellula</taxon>
    </lineage>
</organism>
<evidence type="ECO:0000256" key="1">
    <source>
        <dbReference type="SAM" id="Phobius"/>
    </source>
</evidence>
<dbReference type="EMBL" id="PUHZ01000010">
    <property type="protein sequence ID" value="PQO46169.1"/>
    <property type="molecule type" value="Genomic_DNA"/>
</dbReference>
<name>A0A2S8GP15_9BACT</name>
<comment type="caution">
    <text evidence="2">The sequence shown here is derived from an EMBL/GenBank/DDBJ whole genome shotgun (WGS) entry which is preliminary data.</text>
</comment>
<evidence type="ECO:0000313" key="3">
    <source>
        <dbReference type="Proteomes" id="UP000237819"/>
    </source>
</evidence>
<protein>
    <submittedName>
        <fullName evidence="2">Uncharacterized protein</fullName>
    </submittedName>
</protein>
<dbReference type="Proteomes" id="UP000237819">
    <property type="component" value="Unassembled WGS sequence"/>
</dbReference>
<proteinExistence type="predicted"/>
<keyword evidence="1" id="KW-1133">Transmembrane helix</keyword>